<proteinExistence type="predicted"/>
<feature type="signal peptide" evidence="1">
    <location>
        <begin position="1"/>
        <end position="20"/>
    </location>
</feature>
<keyword evidence="1" id="KW-0732">Signal</keyword>
<dbReference type="KEGG" id="dpte:113789972"/>
<feature type="chain" id="PRO_5027687442" evidence="1">
    <location>
        <begin position="21"/>
        <end position="162"/>
    </location>
</feature>
<evidence type="ECO:0000256" key="1">
    <source>
        <dbReference type="SAM" id="SignalP"/>
    </source>
</evidence>
<dbReference type="RefSeq" id="XP_027195413.1">
    <property type="nucleotide sequence ID" value="XM_027339612.1"/>
</dbReference>
<evidence type="ECO:0000313" key="3">
    <source>
        <dbReference type="RefSeq" id="XP_027195413.1"/>
    </source>
</evidence>
<dbReference type="AlphaFoldDB" id="A0A6P6XRI4"/>
<reference evidence="3" key="1">
    <citation type="submission" date="2025-08" db="UniProtKB">
        <authorList>
            <consortium name="RefSeq"/>
        </authorList>
    </citation>
    <scope>IDENTIFICATION</scope>
    <source>
        <strain evidence="3">Airmid</strain>
    </source>
</reference>
<name>A0A6P6XRI4_DERPT</name>
<gene>
    <name evidence="3" type="primary">LOC113789972</name>
</gene>
<accession>A0A6P6XRI4</accession>
<dbReference type="InParanoid" id="A0A6P6XRI4"/>
<organism evidence="2 3">
    <name type="scientific">Dermatophagoides pteronyssinus</name>
    <name type="common">European house dust mite</name>
    <dbReference type="NCBI Taxonomy" id="6956"/>
    <lineage>
        <taxon>Eukaryota</taxon>
        <taxon>Metazoa</taxon>
        <taxon>Ecdysozoa</taxon>
        <taxon>Arthropoda</taxon>
        <taxon>Chelicerata</taxon>
        <taxon>Arachnida</taxon>
        <taxon>Acari</taxon>
        <taxon>Acariformes</taxon>
        <taxon>Sarcoptiformes</taxon>
        <taxon>Astigmata</taxon>
        <taxon>Psoroptidia</taxon>
        <taxon>Analgoidea</taxon>
        <taxon>Pyroglyphidae</taxon>
        <taxon>Dermatophagoidinae</taxon>
        <taxon>Dermatophagoides</taxon>
    </lineage>
</organism>
<protein>
    <submittedName>
        <fullName evidence="3">Vegetative cell wall protein gp1-like isoform X1</fullName>
    </submittedName>
</protein>
<keyword evidence="2" id="KW-1185">Reference proteome</keyword>
<sequence length="162" mass="16963">MKLQLFHLISVSALVGFAFTTPLCPQLTPFPVASEVLKLFFEFLSQYQAPVAASLPAAPSPEDPSPAAPLPAAPLPAAPLNLESLPAALSSVASLPAAQLPTAPLSFESLQAAELPMESLPAAPLPTVPLPTVPFRGWPINSGLFAPVNGFIGKDYLYNYSE</sequence>
<evidence type="ECO:0000313" key="2">
    <source>
        <dbReference type="Proteomes" id="UP000515146"/>
    </source>
</evidence>
<dbReference type="Proteomes" id="UP000515146">
    <property type="component" value="Unplaced"/>
</dbReference>